<feature type="non-terminal residue" evidence="3">
    <location>
        <position position="1"/>
    </location>
</feature>
<dbReference type="OrthoDB" id="538223at2759"/>
<feature type="region of interest" description="Disordered" evidence="1">
    <location>
        <begin position="113"/>
        <end position="141"/>
    </location>
</feature>
<dbReference type="InterPro" id="IPR018712">
    <property type="entry name" value="Tle1-like_cat"/>
</dbReference>
<dbReference type="HOGENOM" id="CLU_005049_5_1_1"/>
<evidence type="ECO:0000313" key="3">
    <source>
        <dbReference type="EMBL" id="KIJ35237.1"/>
    </source>
</evidence>
<evidence type="ECO:0000313" key="4">
    <source>
        <dbReference type="Proteomes" id="UP000054279"/>
    </source>
</evidence>
<gene>
    <name evidence="3" type="ORF">M422DRAFT_141734</name>
</gene>
<sequence>LGFSRGAYQVRVLAGMMYRVGLIHKGNEEQIPFAYELYAKHDDTFSLNFKKTFSREVKVEFVGVWDTVSSVGIVRGKSLPQTESADHIRFFRHALALDERRVKFLPEYVSGNKSIGQANGQPRRVDGQARQPDKQPDPPHIKEVWFPGTHSDISTPLLWMSFEAVICGLKLNPSTVAWKMESLSEVKESLTGIWVLFEWIPWKRFSYNEAKGTTHR</sequence>
<dbReference type="Proteomes" id="UP000054279">
    <property type="component" value="Unassembled WGS sequence"/>
</dbReference>
<feature type="compositionally biased region" description="Basic and acidic residues" evidence="1">
    <location>
        <begin position="123"/>
        <end position="141"/>
    </location>
</feature>
<dbReference type="PANTHER" id="PTHR33840:SF2">
    <property type="entry name" value="TLE1 PHOSPHOLIPASE DOMAIN-CONTAINING PROTEIN"/>
    <property type="match status" value="1"/>
</dbReference>
<dbReference type="AlphaFoldDB" id="A0A0C9V0V0"/>
<name>A0A0C9V0V0_SPHS4</name>
<dbReference type="PANTHER" id="PTHR33840">
    <property type="match status" value="1"/>
</dbReference>
<dbReference type="Pfam" id="PF09994">
    <property type="entry name" value="T6SS_Tle1-like_cat"/>
    <property type="match status" value="1"/>
</dbReference>
<organism evidence="3 4">
    <name type="scientific">Sphaerobolus stellatus (strain SS14)</name>
    <dbReference type="NCBI Taxonomy" id="990650"/>
    <lineage>
        <taxon>Eukaryota</taxon>
        <taxon>Fungi</taxon>
        <taxon>Dikarya</taxon>
        <taxon>Basidiomycota</taxon>
        <taxon>Agaricomycotina</taxon>
        <taxon>Agaricomycetes</taxon>
        <taxon>Phallomycetidae</taxon>
        <taxon>Geastrales</taxon>
        <taxon>Sphaerobolaceae</taxon>
        <taxon>Sphaerobolus</taxon>
    </lineage>
</organism>
<feature type="domain" description="T6SS Phospholipase effector Tle1-like catalytic" evidence="2">
    <location>
        <begin position="1"/>
        <end position="154"/>
    </location>
</feature>
<protein>
    <recommendedName>
        <fullName evidence="2">T6SS Phospholipase effector Tle1-like catalytic domain-containing protein</fullName>
    </recommendedName>
</protein>
<evidence type="ECO:0000256" key="1">
    <source>
        <dbReference type="SAM" id="MobiDB-lite"/>
    </source>
</evidence>
<evidence type="ECO:0000259" key="2">
    <source>
        <dbReference type="Pfam" id="PF09994"/>
    </source>
</evidence>
<reference evidence="3 4" key="1">
    <citation type="submission" date="2014-06" db="EMBL/GenBank/DDBJ databases">
        <title>Evolutionary Origins and Diversification of the Mycorrhizal Mutualists.</title>
        <authorList>
            <consortium name="DOE Joint Genome Institute"/>
            <consortium name="Mycorrhizal Genomics Consortium"/>
            <person name="Kohler A."/>
            <person name="Kuo A."/>
            <person name="Nagy L.G."/>
            <person name="Floudas D."/>
            <person name="Copeland A."/>
            <person name="Barry K.W."/>
            <person name="Cichocki N."/>
            <person name="Veneault-Fourrey C."/>
            <person name="LaButti K."/>
            <person name="Lindquist E.A."/>
            <person name="Lipzen A."/>
            <person name="Lundell T."/>
            <person name="Morin E."/>
            <person name="Murat C."/>
            <person name="Riley R."/>
            <person name="Ohm R."/>
            <person name="Sun H."/>
            <person name="Tunlid A."/>
            <person name="Henrissat B."/>
            <person name="Grigoriev I.V."/>
            <person name="Hibbett D.S."/>
            <person name="Martin F."/>
        </authorList>
    </citation>
    <scope>NUCLEOTIDE SEQUENCE [LARGE SCALE GENOMIC DNA]</scope>
    <source>
        <strain evidence="3 4">SS14</strain>
    </source>
</reference>
<dbReference type="EMBL" id="KN837191">
    <property type="protein sequence ID" value="KIJ35237.1"/>
    <property type="molecule type" value="Genomic_DNA"/>
</dbReference>
<feature type="non-terminal residue" evidence="3">
    <location>
        <position position="216"/>
    </location>
</feature>
<keyword evidence="4" id="KW-1185">Reference proteome</keyword>
<accession>A0A0C9V0V0</accession>
<proteinExistence type="predicted"/>